<dbReference type="KEGG" id="pshq:F3W81_11495"/>
<keyword evidence="8" id="KW-1185">Reference proteome</keyword>
<evidence type="ECO:0000256" key="2">
    <source>
        <dbReference type="ARBA" id="ARBA00022597"/>
    </source>
</evidence>
<organism evidence="7 8">
    <name type="scientific">Pseudooceanicola spongiae</name>
    <dbReference type="NCBI Taxonomy" id="2613965"/>
    <lineage>
        <taxon>Bacteria</taxon>
        <taxon>Pseudomonadati</taxon>
        <taxon>Pseudomonadota</taxon>
        <taxon>Alphaproteobacteria</taxon>
        <taxon>Rhodobacterales</taxon>
        <taxon>Paracoccaceae</taxon>
        <taxon>Pseudooceanicola</taxon>
    </lineage>
</organism>
<dbReference type="InterPro" id="IPR027417">
    <property type="entry name" value="P-loop_NTPase"/>
</dbReference>
<evidence type="ECO:0000313" key="7">
    <source>
        <dbReference type="EMBL" id="QOL81384.1"/>
    </source>
</evidence>
<accession>A0A7L9WNI9</accession>
<keyword evidence="1" id="KW-0813">Transport</keyword>
<dbReference type="GO" id="GO:0005524">
    <property type="term" value="F:ATP binding"/>
    <property type="evidence" value="ECO:0007669"/>
    <property type="project" value="UniProtKB-KW"/>
</dbReference>
<gene>
    <name evidence="7" type="ORF">F3W81_11495</name>
</gene>
<dbReference type="RefSeq" id="WP_193079302.1">
    <property type="nucleotide sequence ID" value="NZ_CP045201.1"/>
</dbReference>
<dbReference type="Gene3D" id="3.40.50.300">
    <property type="entry name" value="P-loop containing nucleotide triphosphate hydrolases"/>
    <property type="match status" value="2"/>
</dbReference>
<keyword evidence="3" id="KW-0677">Repeat</keyword>
<dbReference type="GO" id="GO:0016887">
    <property type="term" value="F:ATP hydrolysis activity"/>
    <property type="evidence" value="ECO:0007669"/>
    <property type="project" value="InterPro"/>
</dbReference>
<name>A0A7L9WNI9_9RHOB</name>
<evidence type="ECO:0000256" key="1">
    <source>
        <dbReference type="ARBA" id="ARBA00022448"/>
    </source>
</evidence>
<dbReference type="PROSITE" id="PS50893">
    <property type="entry name" value="ABC_TRANSPORTER_2"/>
    <property type="match status" value="2"/>
</dbReference>
<keyword evidence="2" id="KW-0762">Sugar transport</keyword>
<proteinExistence type="predicted"/>
<dbReference type="CDD" id="cd03215">
    <property type="entry name" value="ABC_Carb_Monos_II"/>
    <property type="match status" value="1"/>
</dbReference>
<dbReference type="Proteomes" id="UP000594118">
    <property type="component" value="Chromosome"/>
</dbReference>
<keyword evidence="4" id="KW-0547">Nucleotide-binding</keyword>
<sequence length="503" mass="53873">MSAESLLPLITATGIRKTFGPTVALDNAQAVLYPGEIHALMGENGSGKSTLLTILAGAQPADTGKITLRGQELVGLTPAEARRLGIAVVSQEPQLSSALTVGENIFLGRLPTTAGRVSWREVHRRAAEILAELQLEIDPRAPVSSLSLGRRQMVEIAKALADRPQVLLLDEATSSLDEADTRTLFALLARLRAAGTAIAFVSHRMTEVMEHADRATVLRDGQYIGTRLLSQTDEHVLVSMMVGRDLKSYWHKAEVAQGEALLRMVRVSRGPLKSIDLTVNKGEIVGLAGLVGSGRSALLRTIAGVKRMEAGEMFVNRASVRIQSPRHARQLGIGYVPEDRKGEGLVMHWSLYRNAGLSRVAALRALAPVTERIDRAAYAKGTEGLKVRTSDPRQAVSELSGGNQQKVLIARELAISPELLLLDEPTRGVDVGAKEDIYAQISALVQGGMGLMIASSELQELIGVCDRILVLFQGQIVADIPAAEASEEALAYWASGAHLIGAA</sequence>
<dbReference type="CDD" id="cd03216">
    <property type="entry name" value="ABC_Carb_Monos_I"/>
    <property type="match status" value="1"/>
</dbReference>
<dbReference type="AlphaFoldDB" id="A0A7L9WNI9"/>
<dbReference type="PROSITE" id="PS00211">
    <property type="entry name" value="ABC_TRANSPORTER_1"/>
    <property type="match status" value="1"/>
</dbReference>
<evidence type="ECO:0000259" key="6">
    <source>
        <dbReference type="PROSITE" id="PS50893"/>
    </source>
</evidence>
<keyword evidence="5 7" id="KW-0067">ATP-binding</keyword>
<dbReference type="InterPro" id="IPR050107">
    <property type="entry name" value="ABC_carbohydrate_import_ATPase"/>
</dbReference>
<dbReference type="Pfam" id="PF00005">
    <property type="entry name" value="ABC_tran"/>
    <property type="match status" value="2"/>
</dbReference>
<feature type="domain" description="ABC transporter" evidence="6">
    <location>
        <begin position="256"/>
        <end position="498"/>
    </location>
</feature>
<evidence type="ECO:0000256" key="5">
    <source>
        <dbReference type="ARBA" id="ARBA00022840"/>
    </source>
</evidence>
<reference evidence="7 8" key="1">
    <citation type="submission" date="2019-10" db="EMBL/GenBank/DDBJ databases">
        <title>Pseudopuniceibacterium sp. HQ09 islated from Antarctica.</title>
        <authorList>
            <person name="Liao L."/>
            <person name="Su S."/>
            <person name="Chen B."/>
            <person name="Yu Y."/>
        </authorList>
    </citation>
    <scope>NUCLEOTIDE SEQUENCE [LARGE SCALE GENOMIC DNA]</scope>
    <source>
        <strain evidence="7 8">HQ09</strain>
    </source>
</reference>
<evidence type="ECO:0000256" key="3">
    <source>
        <dbReference type="ARBA" id="ARBA00022737"/>
    </source>
</evidence>
<feature type="domain" description="ABC transporter" evidence="6">
    <location>
        <begin position="10"/>
        <end position="245"/>
    </location>
</feature>
<dbReference type="PANTHER" id="PTHR43790">
    <property type="entry name" value="CARBOHYDRATE TRANSPORT ATP-BINDING PROTEIN MG119-RELATED"/>
    <property type="match status" value="1"/>
</dbReference>
<dbReference type="SMART" id="SM00382">
    <property type="entry name" value="AAA"/>
    <property type="match status" value="2"/>
</dbReference>
<evidence type="ECO:0000256" key="4">
    <source>
        <dbReference type="ARBA" id="ARBA00022741"/>
    </source>
</evidence>
<dbReference type="PANTHER" id="PTHR43790:SF9">
    <property type="entry name" value="GALACTOFURANOSE TRANSPORTER ATP-BINDING PROTEIN YTFR"/>
    <property type="match status" value="1"/>
</dbReference>
<dbReference type="InterPro" id="IPR017871">
    <property type="entry name" value="ABC_transporter-like_CS"/>
</dbReference>
<dbReference type="InterPro" id="IPR003593">
    <property type="entry name" value="AAA+_ATPase"/>
</dbReference>
<evidence type="ECO:0000313" key="8">
    <source>
        <dbReference type="Proteomes" id="UP000594118"/>
    </source>
</evidence>
<dbReference type="SUPFAM" id="SSF52540">
    <property type="entry name" value="P-loop containing nucleoside triphosphate hydrolases"/>
    <property type="match status" value="2"/>
</dbReference>
<protein>
    <submittedName>
        <fullName evidence="7">ATP-binding cassette domain-containing protein</fullName>
    </submittedName>
</protein>
<dbReference type="InterPro" id="IPR003439">
    <property type="entry name" value="ABC_transporter-like_ATP-bd"/>
</dbReference>
<dbReference type="EMBL" id="CP045201">
    <property type="protein sequence ID" value="QOL81384.1"/>
    <property type="molecule type" value="Genomic_DNA"/>
</dbReference>